<dbReference type="GO" id="GO:0005840">
    <property type="term" value="C:ribosome"/>
    <property type="evidence" value="ECO:0007669"/>
    <property type="project" value="UniProtKB-KW"/>
</dbReference>
<evidence type="ECO:0000256" key="4">
    <source>
        <dbReference type="ARBA" id="ARBA00022980"/>
    </source>
</evidence>
<keyword evidence="5" id="KW-0687">Ribonucleoprotein</keyword>
<reference evidence="6" key="1">
    <citation type="submission" date="2013-08" db="EMBL/GenBank/DDBJ databases">
        <authorList>
            <person name="Mendez C."/>
            <person name="Richter M."/>
            <person name="Ferrer M."/>
            <person name="Sanchez J."/>
        </authorList>
    </citation>
    <scope>NUCLEOTIDE SEQUENCE</scope>
</reference>
<organism evidence="6">
    <name type="scientific">mine drainage metagenome</name>
    <dbReference type="NCBI Taxonomy" id="410659"/>
    <lineage>
        <taxon>unclassified sequences</taxon>
        <taxon>metagenomes</taxon>
        <taxon>ecological metagenomes</taxon>
    </lineage>
</organism>
<keyword evidence="2" id="KW-0699">rRNA-binding</keyword>
<dbReference type="NCBIfam" id="NF011118">
    <property type="entry name" value="PRK14548.1"/>
    <property type="match status" value="1"/>
</dbReference>
<dbReference type="SUPFAM" id="SSF54189">
    <property type="entry name" value="Ribosomal proteins S24e, L23 and L15e"/>
    <property type="match status" value="1"/>
</dbReference>
<accession>T0ZRT8</accession>
<evidence type="ECO:0000256" key="2">
    <source>
        <dbReference type="ARBA" id="ARBA00022730"/>
    </source>
</evidence>
<dbReference type="InterPro" id="IPR012677">
    <property type="entry name" value="Nucleotide-bd_a/b_plait_sf"/>
</dbReference>
<sequence>MTVLRYPLATEKVVGLIDRQNTITYVVDHDATKSTIKADFEKRFNVKVSRVNTVDMPKNFKKAFIKLAPNYKAGDIAVKLKLV</sequence>
<evidence type="ECO:0000313" key="6">
    <source>
        <dbReference type="EMBL" id="EQD47202.1"/>
    </source>
</evidence>
<dbReference type="PANTHER" id="PTHR11620">
    <property type="entry name" value="60S RIBOSOMAL PROTEIN L23A"/>
    <property type="match status" value="1"/>
</dbReference>
<proteinExistence type="inferred from homology"/>
<keyword evidence="3" id="KW-0694">RNA-binding</keyword>
<dbReference type="Pfam" id="PF00276">
    <property type="entry name" value="Ribosomal_L23"/>
    <property type="match status" value="1"/>
</dbReference>
<keyword evidence="4 6" id="KW-0689">Ribosomal protein</keyword>
<dbReference type="EMBL" id="AUZZ01006145">
    <property type="protein sequence ID" value="EQD47202.1"/>
    <property type="molecule type" value="Genomic_DNA"/>
</dbReference>
<comment type="similarity">
    <text evidence="1">Belongs to the universal ribosomal protein uL23 family.</text>
</comment>
<dbReference type="InterPro" id="IPR013025">
    <property type="entry name" value="Ribosomal_uL23-like"/>
</dbReference>
<dbReference type="InterPro" id="IPR001014">
    <property type="entry name" value="Ribosomal_uL23_CS"/>
</dbReference>
<dbReference type="Gene3D" id="3.30.70.330">
    <property type="match status" value="1"/>
</dbReference>
<dbReference type="InterPro" id="IPR012678">
    <property type="entry name" value="Ribosomal_uL23/eL15/eS24_sf"/>
</dbReference>
<dbReference type="GO" id="GO:0003735">
    <property type="term" value="F:structural constituent of ribosome"/>
    <property type="evidence" value="ECO:0007669"/>
    <property type="project" value="InterPro"/>
</dbReference>
<comment type="caution">
    <text evidence="6">The sequence shown here is derived from an EMBL/GenBank/DDBJ whole genome shotgun (WGS) entry which is preliminary data.</text>
</comment>
<dbReference type="GO" id="GO:0019843">
    <property type="term" value="F:rRNA binding"/>
    <property type="evidence" value="ECO:0007669"/>
    <property type="project" value="UniProtKB-KW"/>
</dbReference>
<name>T0ZRT8_9ZZZZ</name>
<evidence type="ECO:0000256" key="3">
    <source>
        <dbReference type="ARBA" id="ARBA00022884"/>
    </source>
</evidence>
<dbReference type="GO" id="GO:1990904">
    <property type="term" value="C:ribonucleoprotein complex"/>
    <property type="evidence" value="ECO:0007669"/>
    <property type="project" value="UniProtKB-KW"/>
</dbReference>
<evidence type="ECO:0000256" key="5">
    <source>
        <dbReference type="ARBA" id="ARBA00023274"/>
    </source>
</evidence>
<dbReference type="AlphaFoldDB" id="T0ZRT8"/>
<dbReference type="HAMAP" id="MF_01369_A">
    <property type="entry name" value="Ribosomal_uL23_A"/>
    <property type="match status" value="1"/>
</dbReference>
<evidence type="ECO:0000256" key="1">
    <source>
        <dbReference type="ARBA" id="ARBA00006700"/>
    </source>
</evidence>
<protein>
    <submittedName>
        <fullName evidence="6">Ribosomal protein L25/L23</fullName>
    </submittedName>
</protein>
<dbReference type="PROSITE" id="PS00050">
    <property type="entry name" value="RIBOSOMAL_L23"/>
    <property type="match status" value="1"/>
</dbReference>
<reference evidence="6" key="2">
    <citation type="journal article" date="2014" name="ISME J.">
        <title>Microbial stratification in low pH oxic and suboxic macroscopic growths along an acid mine drainage.</title>
        <authorList>
            <person name="Mendez-Garcia C."/>
            <person name="Mesa V."/>
            <person name="Sprenger R.R."/>
            <person name="Richter M."/>
            <person name="Diez M.S."/>
            <person name="Solano J."/>
            <person name="Bargiela R."/>
            <person name="Golyshina O.V."/>
            <person name="Manteca A."/>
            <person name="Ramos J.L."/>
            <person name="Gallego J.R."/>
            <person name="Llorente I."/>
            <person name="Martins Dos Santos V.A."/>
            <person name="Jensen O.N."/>
            <person name="Pelaez A.I."/>
            <person name="Sanchez J."/>
            <person name="Ferrer M."/>
        </authorList>
    </citation>
    <scope>NUCLEOTIDE SEQUENCE</scope>
</reference>
<gene>
    <name evidence="6" type="ORF">B2A_08527</name>
</gene>
<dbReference type="GO" id="GO:0006412">
    <property type="term" value="P:translation"/>
    <property type="evidence" value="ECO:0007669"/>
    <property type="project" value="InterPro"/>
</dbReference>